<dbReference type="InterPro" id="IPR016152">
    <property type="entry name" value="PTrfase/Anion_transptr"/>
</dbReference>
<dbReference type="InterPro" id="IPR051541">
    <property type="entry name" value="PTS_SugarTrans_NitroReg"/>
</dbReference>
<dbReference type="AlphaFoldDB" id="R9BVG0"/>
<dbReference type="Pfam" id="PF00359">
    <property type="entry name" value="PTS_EIIA_2"/>
    <property type="match status" value="1"/>
</dbReference>
<dbReference type="SUPFAM" id="SSF55804">
    <property type="entry name" value="Phoshotransferase/anion transport protein"/>
    <property type="match status" value="1"/>
</dbReference>
<name>R9BVG0_9CLOT</name>
<dbReference type="PANTHER" id="PTHR47738:SF3">
    <property type="entry name" value="PHOSPHOTRANSFERASE SYSTEM MANNITOL_FRUCTOSE-SPECIFIC IIA DOMAIN CONTAINING PROTEIN"/>
    <property type="match status" value="1"/>
</dbReference>
<dbReference type="PROSITE" id="PS51094">
    <property type="entry name" value="PTS_EIIA_TYPE_2"/>
    <property type="match status" value="1"/>
</dbReference>
<dbReference type="Proteomes" id="UP000013988">
    <property type="component" value="Unassembled WGS sequence"/>
</dbReference>
<dbReference type="PANTHER" id="PTHR47738">
    <property type="entry name" value="PTS SYSTEM FRUCTOSE-LIKE EIIA COMPONENT-RELATED"/>
    <property type="match status" value="1"/>
</dbReference>
<dbReference type="CDD" id="cd00211">
    <property type="entry name" value="PTS_IIA_fru"/>
    <property type="match status" value="1"/>
</dbReference>
<comment type="caution">
    <text evidence="2">The sequence shown here is derived from an EMBL/GenBank/DDBJ whole genome shotgun (WGS) entry which is preliminary data.</text>
</comment>
<evidence type="ECO:0000259" key="1">
    <source>
        <dbReference type="PROSITE" id="PS51094"/>
    </source>
</evidence>
<dbReference type="RefSeq" id="WP_016208212.1">
    <property type="nucleotide sequence ID" value="NZ_ASRV01000167.1"/>
</dbReference>
<proteinExistence type="predicted"/>
<organism evidence="2 3">
    <name type="scientific">Clostridium sartagoforme AAU1</name>
    <dbReference type="NCBI Taxonomy" id="1202534"/>
    <lineage>
        <taxon>Bacteria</taxon>
        <taxon>Bacillati</taxon>
        <taxon>Bacillota</taxon>
        <taxon>Clostridia</taxon>
        <taxon>Eubacteriales</taxon>
        <taxon>Clostridiaceae</taxon>
        <taxon>Clostridium</taxon>
    </lineage>
</organism>
<evidence type="ECO:0000313" key="2">
    <source>
        <dbReference type="EMBL" id="EOR21038.1"/>
    </source>
</evidence>
<accession>R9BVG0</accession>
<gene>
    <name evidence="2" type="ORF">A500_14658</name>
</gene>
<protein>
    <submittedName>
        <fullName evidence="2">PTS transporter subunit IIA-like nitrogen-regulatory protein PtsN</fullName>
    </submittedName>
</protein>
<dbReference type="Gene3D" id="3.40.930.10">
    <property type="entry name" value="Mannitol-specific EII, Chain A"/>
    <property type="match status" value="1"/>
</dbReference>
<dbReference type="EMBL" id="ASRV01000167">
    <property type="protein sequence ID" value="EOR21038.1"/>
    <property type="molecule type" value="Genomic_DNA"/>
</dbReference>
<feature type="domain" description="PTS EIIA type-2" evidence="1">
    <location>
        <begin position="2"/>
        <end position="149"/>
    </location>
</feature>
<sequence>MKLLNKDLIIMNADVFSAEQGIRLAADLFLKYGYVKEGYGDAVVEREKNYPTGLPGKGINIAIPHTNNKLVNKPGIAVIIPKKPIKFTMMGTDDEILDCEIIIPLVVFDSHMQINMLKKMMKIIQNGELLKMIRDSKSKEEILACLISLEEN</sequence>
<dbReference type="InterPro" id="IPR002178">
    <property type="entry name" value="PTS_EIIA_type-2_dom"/>
</dbReference>
<dbReference type="OrthoDB" id="370976at2"/>
<dbReference type="PATRIC" id="fig|1202534.3.peg.2897"/>
<reference evidence="2 3" key="1">
    <citation type="submission" date="2013-03" db="EMBL/GenBank/DDBJ databases">
        <title>Whole genome shotgun sequencing of Clostridium sartagoforme AAU1.</title>
        <authorList>
            <person name="Joshi C.G."/>
            <person name="Duggirala S.M."/>
            <person name="Nathani N.M."/>
            <person name="Bhatt V.D."/>
            <person name="Patel A.K."/>
            <person name="Pandya P.R."/>
            <person name="KaPatel J.A."/>
        </authorList>
    </citation>
    <scope>NUCLEOTIDE SEQUENCE [LARGE SCALE GENOMIC DNA]</scope>
    <source>
        <strain evidence="2 3">AAU1</strain>
    </source>
</reference>
<evidence type="ECO:0000313" key="3">
    <source>
        <dbReference type="Proteomes" id="UP000013988"/>
    </source>
</evidence>
<keyword evidence="3" id="KW-1185">Reference proteome</keyword>